<comment type="caution">
    <text evidence="9">The sequence shown here is derived from an EMBL/GenBank/DDBJ whole genome shotgun (WGS) entry which is preliminary data.</text>
</comment>
<dbReference type="PRINTS" id="PR00465">
    <property type="entry name" value="EP450IV"/>
</dbReference>
<dbReference type="Proteomes" id="UP001270362">
    <property type="component" value="Unassembled WGS sequence"/>
</dbReference>
<gene>
    <name evidence="9" type="ORF">B0T22DRAFT_285675</name>
</gene>
<sequence>MVGMLTSAGLRLGFDSGDNTSTAITVAIVAISVYLALYWMQTRKAHPDEPPIVASPVPFVGHILGMAIWGGRYIKSIGARNSDKPIFTLPISPRSRIYIVTDPSLAAAVQRASRTLSFTPLVPDLTKRVLGLDAATVAIVRQNLDTGGFLSDMHDLVYTALGPGESLTSLTSSAATELATQISTFAKTLPITPEGSKQQQISLLPWTRAIVTAATAGLLYGPSNPLRTTPSLTSALWAFDAGIPSLLLSPHPCLTARKAFLAREALADAFTQYLTDNQHAHAAASPLVRKRVDTAQRHGLSLHAAARSEVSFLFAAVVNSAMAGFWVLARVFADRDLLELVRGEVTKAVVVDHTHESNDTDTEEEGEGVIRLHLDKLLNDAACAPTLRAVLRECLRTTSENLSTRLVTHSTVLAGKWFLAQGSVVQVAGGVVHRDRRVWGSDADEFAHARFLAHDGDGGDGGQKQAGGNQGSVRADVHPAAFRAFGGGKTLCPGRHFATSEVVVLVAMVVLMFELEAVDGGGVVVVPEKKDAVLPVHILEPTGQVELVVRRREGAGRIVVV</sequence>
<keyword evidence="3 6" id="KW-0479">Metal-binding</keyword>
<evidence type="ECO:0000256" key="4">
    <source>
        <dbReference type="ARBA" id="ARBA00023004"/>
    </source>
</evidence>
<evidence type="ECO:0000256" key="1">
    <source>
        <dbReference type="ARBA" id="ARBA00001971"/>
    </source>
</evidence>
<feature type="transmembrane region" description="Helical" evidence="8">
    <location>
        <begin position="52"/>
        <end position="71"/>
    </location>
</feature>
<dbReference type="GO" id="GO:0005506">
    <property type="term" value="F:iron ion binding"/>
    <property type="evidence" value="ECO:0007669"/>
    <property type="project" value="InterPro"/>
</dbReference>
<dbReference type="Pfam" id="PF00067">
    <property type="entry name" value="p450"/>
    <property type="match status" value="1"/>
</dbReference>
<keyword evidence="8" id="KW-0812">Transmembrane</keyword>
<evidence type="ECO:0000256" key="6">
    <source>
        <dbReference type="PIRSR" id="PIRSR602403-1"/>
    </source>
</evidence>
<dbReference type="PROSITE" id="PS00086">
    <property type="entry name" value="CYTOCHROME_P450"/>
    <property type="match status" value="1"/>
</dbReference>
<keyword evidence="8" id="KW-0472">Membrane</keyword>
<keyword evidence="8" id="KW-1133">Transmembrane helix</keyword>
<dbReference type="GO" id="GO:0020037">
    <property type="term" value="F:heme binding"/>
    <property type="evidence" value="ECO:0007669"/>
    <property type="project" value="InterPro"/>
</dbReference>
<evidence type="ECO:0000256" key="2">
    <source>
        <dbReference type="ARBA" id="ARBA00010617"/>
    </source>
</evidence>
<keyword evidence="4 6" id="KW-0408">Iron</keyword>
<organism evidence="9 10">
    <name type="scientific">Podospora appendiculata</name>
    <dbReference type="NCBI Taxonomy" id="314037"/>
    <lineage>
        <taxon>Eukaryota</taxon>
        <taxon>Fungi</taxon>
        <taxon>Dikarya</taxon>
        <taxon>Ascomycota</taxon>
        <taxon>Pezizomycotina</taxon>
        <taxon>Sordariomycetes</taxon>
        <taxon>Sordariomycetidae</taxon>
        <taxon>Sordariales</taxon>
        <taxon>Podosporaceae</taxon>
        <taxon>Podospora</taxon>
    </lineage>
</organism>
<dbReference type="Gene3D" id="1.10.630.10">
    <property type="entry name" value="Cytochrome P450"/>
    <property type="match status" value="1"/>
</dbReference>
<dbReference type="InterPro" id="IPR017972">
    <property type="entry name" value="Cyt_P450_CS"/>
</dbReference>
<keyword evidence="10" id="KW-1185">Reference proteome</keyword>
<evidence type="ECO:0000256" key="7">
    <source>
        <dbReference type="RuleBase" id="RU000461"/>
    </source>
</evidence>
<dbReference type="EMBL" id="JAULSO010000005">
    <property type="protein sequence ID" value="KAK3682491.1"/>
    <property type="molecule type" value="Genomic_DNA"/>
</dbReference>
<proteinExistence type="inferred from homology"/>
<dbReference type="InterPro" id="IPR001128">
    <property type="entry name" value="Cyt_P450"/>
</dbReference>
<keyword evidence="6 7" id="KW-0349">Heme</keyword>
<dbReference type="GO" id="GO:0016705">
    <property type="term" value="F:oxidoreductase activity, acting on paired donors, with incorporation or reduction of molecular oxygen"/>
    <property type="evidence" value="ECO:0007669"/>
    <property type="project" value="InterPro"/>
</dbReference>
<dbReference type="GO" id="GO:0004497">
    <property type="term" value="F:monooxygenase activity"/>
    <property type="evidence" value="ECO:0007669"/>
    <property type="project" value="UniProtKB-KW"/>
</dbReference>
<evidence type="ECO:0000256" key="3">
    <source>
        <dbReference type="ARBA" id="ARBA00022723"/>
    </source>
</evidence>
<comment type="cofactor">
    <cofactor evidence="1 6">
        <name>heme</name>
        <dbReference type="ChEBI" id="CHEBI:30413"/>
    </cofactor>
</comment>
<evidence type="ECO:0000313" key="9">
    <source>
        <dbReference type="EMBL" id="KAK3682491.1"/>
    </source>
</evidence>
<feature type="transmembrane region" description="Helical" evidence="8">
    <location>
        <begin position="20"/>
        <end position="40"/>
    </location>
</feature>
<evidence type="ECO:0000313" key="10">
    <source>
        <dbReference type="Proteomes" id="UP001270362"/>
    </source>
</evidence>
<accession>A0AAE0X131</accession>
<evidence type="ECO:0000256" key="5">
    <source>
        <dbReference type="ARBA" id="ARBA00023033"/>
    </source>
</evidence>
<evidence type="ECO:0000256" key="8">
    <source>
        <dbReference type="SAM" id="Phobius"/>
    </source>
</evidence>
<dbReference type="SUPFAM" id="SSF48264">
    <property type="entry name" value="Cytochrome P450"/>
    <property type="match status" value="1"/>
</dbReference>
<reference evidence="9" key="1">
    <citation type="journal article" date="2023" name="Mol. Phylogenet. Evol.">
        <title>Genome-scale phylogeny and comparative genomics of the fungal order Sordariales.</title>
        <authorList>
            <person name="Hensen N."/>
            <person name="Bonometti L."/>
            <person name="Westerberg I."/>
            <person name="Brannstrom I.O."/>
            <person name="Guillou S."/>
            <person name="Cros-Aarteil S."/>
            <person name="Calhoun S."/>
            <person name="Haridas S."/>
            <person name="Kuo A."/>
            <person name="Mondo S."/>
            <person name="Pangilinan J."/>
            <person name="Riley R."/>
            <person name="LaButti K."/>
            <person name="Andreopoulos B."/>
            <person name="Lipzen A."/>
            <person name="Chen C."/>
            <person name="Yan M."/>
            <person name="Daum C."/>
            <person name="Ng V."/>
            <person name="Clum A."/>
            <person name="Steindorff A."/>
            <person name="Ohm R.A."/>
            <person name="Martin F."/>
            <person name="Silar P."/>
            <person name="Natvig D.O."/>
            <person name="Lalanne C."/>
            <person name="Gautier V."/>
            <person name="Ament-Velasquez S.L."/>
            <person name="Kruys A."/>
            <person name="Hutchinson M.I."/>
            <person name="Powell A.J."/>
            <person name="Barry K."/>
            <person name="Miller A.N."/>
            <person name="Grigoriev I.V."/>
            <person name="Debuchy R."/>
            <person name="Gladieux P."/>
            <person name="Hiltunen Thoren M."/>
            <person name="Johannesson H."/>
        </authorList>
    </citation>
    <scope>NUCLEOTIDE SEQUENCE</scope>
    <source>
        <strain evidence="9">CBS 314.62</strain>
    </source>
</reference>
<dbReference type="AlphaFoldDB" id="A0AAE0X131"/>
<keyword evidence="5 7" id="KW-0503">Monooxygenase</keyword>
<dbReference type="PANTHER" id="PTHR47582">
    <property type="entry name" value="P450, PUTATIVE (EUROFUNG)-RELATED"/>
    <property type="match status" value="1"/>
</dbReference>
<dbReference type="InterPro" id="IPR036396">
    <property type="entry name" value="Cyt_P450_sf"/>
</dbReference>
<dbReference type="PANTHER" id="PTHR47582:SF1">
    <property type="entry name" value="P450, PUTATIVE (EUROFUNG)-RELATED"/>
    <property type="match status" value="1"/>
</dbReference>
<comment type="similarity">
    <text evidence="2 7">Belongs to the cytochrome P450 family.</text>
</comment>
<reference evidence="9" key="2">
    <citation type="submission" date="2023-06" db="EMBL/GenBank/DDBJ databases">
        <authorList>
            <consortium name="Lawrence Berkeley National Laboratory"/>
            <person name="Haridas S."/>
            <person name="Hensen N."/>
            <person name="Bonometti L."/>
            <person name="Westerberg I."/>
            <person name="Brannstrom I.O."/>
            <person name="Guillou S."/>
            <person name="Cros-Aarteil S."/>
            <person name="Calhoun S."/>
            <person name="Kuo A."/>
            <person name="Mondo S."/>
            <person name="Pangilinan J."/>
            <person name="Riley R."/>
            <person name="Labutti K."/>
            <person name="Andreopoulos B."/>
            <person name="Lipzen A."/>
            <person name="Chen C."/>
            <person name="Yanf M."/>
            <person name="Daum C."/>
            <person name="Ng V."/>
            <person name="Clum A."/>
            <person name="Steindorff A."/>
            <person name="Ohm R."/>
            <person name="Martin F."/>
            <person name="Silar P."/>
            <person name="Natvig D."/>
            <person name="Lalanne C."/>
            <person name="Gautier V."/>
            <person name="Ament-Velasquez S.L."/>
            <person name="Kruys A."/>
            <person name="Hutchinson M.I."/>
            <person name="Powell A.J."/>
            <person name="Barry K."/>
            <person name="Miller A.N."/>
            <person name="Grigoriev I.V."/>
            <person name="Debuchy R."/>
            <person name="Gladieux P."/>
            <person name="Thoren M.H."/>
            <person name="Johannesson H."/>
        </authorList>
    </citation>
    <scope>NUCLEOTIDE SEQUENCE</scope>
    <source>
        <strain evidence="9">CBS 314.62</strain>
    </source>
</reference>
<keyword evidence="7" id="KW-0560">Oxidoreductase</keyword>
<name>A0AAE0X131_9PEZI</name>
<protein>
    <submittedName>
        <fullName evidence="9">Cytochrome P450</fullName>
    </submittedName>
</protein>
<dbReference type="InterPro" id="IPR053007">
    <property type="entry name" value="CYP450_monoxygenase_sec-met"/>
</dbReference>
<dbReference type="CDD" id="cd11040">
    <property type="entry name" value="CYP7_CYP8-like"/>
    <property type="match status" value="1"/>
</dbReference>
<dbReference type="InterPro" id="IPR002403">
    <property type="entry name" value="Cyt_P450_E_grp-IV"/>
</dbReference>
<feature type="binding site" description="axial binding residue" evidence="6">
    <location>
        <position position="492"/>
    </location>
    <ligand>
        <name>heme</name>
        <dbReference type="ChEBI" id="CHEBI:30413"/>
    </ligand>
    <ligandPart>
        <name>Fe</name>
        <dbReference type="ChEBI" id="CHEBI:18248"/>
    </ligandPart>
</feature>